<reference evidence="2 3" key="1">
    <citation type="submission" date="2023-10" db="EMBL/GenBank/DDBJ databases">
        <title>Complete Genome Sequence of Limnobacter thiooxidans CS-K2T, Isolated from freshwater lake sediments in Bavaria, Germany.</title>
        <authorList>
            <person name="Naruki M."/>
            <person name="Watanabe A."/>
            <person name="Warashina T."/>
            <person name="Morita T."/>
            <person name="Arakawa K."/>
        </authorList>
    </citation>
    <scope>NUCLEOTIDE SEQUENCE [LARGE SCALE GENOMIC DNA]</scope>
    <source>
        <strain evidence="2 3">CS-K2</strain>
    </source>
</reference>
<dbReference type="AlphaFoldDB" id="A0AA86MIK3"/>
<dbReference type="Pfam" id="PF01584">
    <property type="entry name" value="CheW"/>
    <property type="match status" value="1"/>
</dbReference>
<dbReference type="GO" id="GO:0007165">
    <property type="term" value="P:signal transduction"/>
    <property type="evidence" value="ECO:0007669"/>
    <property type="project" value="InterPro"/>
</dbReference>
<name>A0AA86MIK3_9BURK</name>
<dbReference type="RefSeq" id="WP_130556153.1">
    <property type="nucleotide sequence ID" value="NZ_AP028947.1"/>
</dbReference>
<dbReference type="Gene3D" id="2.40.50.180">
    <property type="entry name" value="CheA-289, Domain 4"/>
    <property type="match status" value="1"/>
</dbReference>
<protein>
    <recommendedName>
        <fullName evidence="1">CheW-like domain-containing protein</fullName>
    </recommendedName>
</protein>
<evidence type="ECO:0000313" key="3">
    <source>
        <dbReference type="Proteomes" id="UP001329151"/>
    </source>
</evidence>
<dbReference type="PANTHER" id="PTHR22617">
    <property type="entry name" value="CHEMOTAXIS SENSOR HISTIDINE KINASE-RELATED"/>
    <property type="match status" value="1"/>
</dbReference>
<dbReference type="InterPro" id="IPR039315">
    <property type="entry name" value="CheW"/>
</dbReference>
<gene>
    <name evidence="2" type="ORF">RGQ30_18680</name>
</gene>
<dbReference type="PANTHER" id="PTHR22617:SF43">
    <property type="entry name" value="PROTEIN PILI"/>
    <property type="match status" value="1"/>
</dbReference>
<dbReference type="SUPFAM" id="SSF50341">
    <property type="entry name" value="CheW-like"/>
    <property type="match status" value="1"/>
</dbReference>
<evidence type="ECO:0000259" key="1">
    <source>
        <dbReference type="PROSITE" id="PS50851"/>
    </source>
</evidence>
<dbReference type="InterPro" id="IPR036061">
    <property type="entry name" value="CheW-like_dom_sf"/>
</dbReference>
<proteinExistence type="predicted"/>
<dbReference type="Gene3D" id="2.30.30.40">
    <property type="entry name" value="SH3 Domains"/>
    <property type="match status" value="1"/>
</dbReference>
<dbReference type="SMART" id="SM00260">
    <property type="entry name" value="CheW"/>
    <property type="match status" value="1"/>
</dbReference>
<dbReference type="GO" id="GO:0006935">
    <property type="term" value="P:chemotaxis"/>
    <property type="evidence" value="ECO:0007669"/>
    <property type="project" value="InterPro"/>
</dbReference>
<dbReference type="KEGG" id="lto:RGQ30_18680"/>
<organism evidence="2 3">
    <name type="scientific">Limnobacter thiooxidans</name>
    <dbReference type="NCBI Taxonomy" id="131080"/>
    <lineage>
        <taxon>Bacteria</taxon>
        <taxon>Pseudomonadati</taxon>
        <taxon>Pseudomonadota</taxon>
        <taxon>Betaproteobacteria</taxon>
        <taxon>Burkholderiales</taxon>
        <taxon>Burkholderiaceae</taxon>
        <taxon>Limnobacter</taxon>
    </lineage>
</organism>
<sequence>MQTDHNGARDELIYAWKIMVAGEVKGYIALLFNLDQESEALFAKVVGQRRAQALPEWKVCGVSKSTGEVLVSSNPEYIGPGQTIRLPEGARWSLVQVGPVAYLGCMRTTRSYQGYSGPGWKGFCLVPLTHAFNVASGELGQNAQIDYNTGLIDKRILGFQAQASQIQKQLNRSIWNGNMTQRQSTSTLGNSFSKTLLWEISRAGENTKTLFTNSLNNLVQAEINGFQTEQQTRAMLAMDLMDRNLYERANDCRWWAQNPTLNHALLNRGDEKANEQAMQCLQHIHGLYTVYANILLLDRSGRVVCDSASIVESGTLVESSWVSEAMQLKSPARYCVSPFEKTALYQDRPTYIYAAALFDNRQKPAHAIGAIALVFDSESQFEAILTESMGDSKHQAFGFIVDENHRVISSTTNLHMEHGKLTLPLKRHSKFEKQKAEQGYFHIDGRLIAYGACNSGAYREYKSDADAYQNNLICAYGLDIGALADDLEASAGDISFDEFRQGGQKDQVVDIASFRVAEHWYGIDSEDAVEAFLCNQIVSLPNSPSWLLGTTLYKNEAVTIVDIAEILDPRLRSKAAAPARQQMILLKTQNHSVKIALAVDELGEIPSLPMSAIHESESLNGHSGIVQGLIKTVDNLLVVLNTEQLFKQLETDIKKTPCVNKGLSSAAVHR</sequence>
<dbReference type="PROSITE" id="PS50851">
    <property type="entry name" value="CHEW"/>
    <property type="match status" value="1"/>
</dbReference>
<dbReference type="Proteomes" id="UP001329151">
    <property type="component" value="Chromosome"/>
</dbReference>
<evidence type="ECO:0000313" key="2">
    <source>
        <dbReference type="EMBL" id="BET26367.1"/>
    </source>
</evidence>
<dbReference type="GO" id="GO:0005829">
    <property type="term" value="C:cytosol"/>
    <property type="evidence" value="ECO:0007669"/>
    <property type="project" value="TreeGrafter"/>
</dbReference>
<dbReference type="InterPro" id="IPR002545">
    <property type="entry name" value="CheW-lke_dom"/>
</dbReference>
<accession>A0AA86MIK3</accession>
<feature type="domain" description="CheW-like" evidence="1">
    <location>
        <begin position="508"/>
        <end position="651"/>
    </location>
</feature>
<dbReference type="EMBL" id="AP028947">
    <property type="protein sequence ID" value="BET26367.1"/>
    <property type="molecule type" value="Genomic_DNA"/>
</dbReference>
<keyword evidence="3" id="KW-1185">Reference proteome</keyword>
<dbReference type="Gene3D" id="3.30.450.20">
    <property type="entry name" value="PAS domain"/>
    <property type="match status" value="1"/>
</dbReference>